<comment type="caution">
    <text evidence="1">The sequence shown here is derived from an EMBL/GenBank/DDBJ whole genome shotgun (WGS) entry which is preliminary data.</text>
</comment>
<accession>A0A2A4X163</accession>
<evidence type="ECO:0000313" key="1">
    <source>
        <dbReference type="EMBL" id="PCI76270.1"/>
    </source>
</evidence>
<dbReference type="AlphaFoldDB" id="A0A2A4X163"/>
<evidence type="ECO:0000313" key="2">
    <source>
        <dbReference type="Proteomes" id="UP000218775"/>
    </source>
</evidence>
<name>A0A2A4X163_UNCAE</name>
<dbReference type="Proteomes" id="UP000218775">
    <property type="component" value="Unassembled WGS sequence"/>
</dbReference>
<sequence length="535" mass="60559">MQLKSKAGVFFTLLALMISPVLAEKKVSPLSILHFSIFSKYSYFGLEKLDKSASQDRLCLIFEDKLKFLQRHDIRKFVVKILNPETYPFFHPSNFSSTPDNFFYFLEKMLQSTEVEILFDEKPFSLDIATLDTVLAEMLLDLDEPNSALIAEFSTDSMPGFYNFTEKIVYFDALIGCKQIPKESKAFRISNVVFACQNQVSPGALQTVINNFDRYRFSGFSCSSPSRLGLGVVLPITGKEFAFANLASFPLTNSIRISSSNRDIGITLPKHFPSSKPYFPSPVWRTGASMADKAISLVNNVYLDMGDDKLKRELYHDKQVLPLPSQYSPKSLPGLAKRLEHIFTSTPYVQGPGYISIDKDSVAVRGKYSFFREGSKEDNGRFVKRQKMGFFLEGFDKMLVRHVVSDTITNTSLQLNAPLSFDLDIENHPYYYSPFAVNWSEPCISRSLVSRIFYLFDVNYTPGKPMAQGDWHLINFLHFLVNTKTESGFLYTRLFTGLDKTALGPSNNLVISDYSAIPNGSPYEEIDWGMGNASF</sequence>
<protein>
    <submittedName>
        <fullName evidence="1">Uncharacterized protein</fullName>
    </submittedName>
</protein>
<proteinExistence type="predicted"/>
<organism evidence="1 2">
    <name type="scientific">Aerophobetes bacterium</name>
    <dbReference type="NCBI Taxonomy" id="2030807"/>
    <lineage>
        <taxon>Bacteria</taxon>
        <taxon>Candidatus Aerophobota</taxon>
    </lineage>
</organism>
<reference evidence="2" key="1">
    <citation type="submission" date="2017-08" db="EMBL/GenBank/DDBJ databases">
        <title>A dynamic microbial community with high functional redundancy inhabits the cold, oxic subseafloor aquifer.</title>
        <authorList>
            <person name="Tully B.J."/>
            <person name="Wheat C.G."/>
            <person name="Glazer B.T."/>
            <person name="Huber J.A."/>
        </authorList>
    </citation>
    <scope>NUCLEOTIDE SEQUENCE [LARGE SCALE GENOMIC DNA]</scope>
</reference>
<gene>
    <name evidence="1" type="ORF">COB21_04575</name>
</gene>
<dbReference type="EMBL" id="NVUK01000031">
    <property type="protein sequence ID" value="PCI76270.1"/>
    <property type="molecule type" value="Genomic_DNA"/>
</dbReference>